<keyword evidence="3" id="KW-1185">Reference proteome</keyword>
<feature type="transmembrane region" description="Helical" evidence="1">
    <location>
        <begin position="7"/>
        <end position="29"/>
    </location>
</feature>
<keyword evidence="1 2" id="KW-0812">Transmembrane</keyword>
<evidence type="ECO:0000313" key="2">
    <source>
        <dbReference type="EMBL" id="KPA79120.1"/>
    </source>
</evidence>
<protein>
    <submittedName>
        <fullName evidence="2">Putative transmembrane protein</fullName>
    </submittedName>
</protein>
<sequence>MNAWWIVLIVVAGVAVLYFGIGIAVRYHSGLHHCPEVLPNYRFWCGMLSCLACIATCGRRRITFDRGNHTNGVSILPSRPGAAASARGVQFELLASDADEDYDINRAMQPAEVIVKY</sequence>
<keyword evidence="1" id="KW-1133">Transmembrane helix</keyword>
<comment type="caution">
    <text evidence="2">The sequence shown here is derived from an EMBL/GenBank/DDBJ whole genome shotgun (WGS) entry which is preliminary data.</text>
</comment>
<dbReference type="EMBL" id="LGTL01000011">
    <property type="protein sequence ID" value="KPA79119.1"/>
    <property type="molecule type" value="Genomic_DNA"/>
</dbReference>
<dbReference type="RefSeq" id="XP_015657559.1">
    <property type="nucleotide sequence ID" value="XM_015803734.1"/>
</dbReference>
<dbReference type="RefSeq" id="XP_015657558.1">
    <property type="nucleotide sequence ID" value="XM_015803733.1"/>
</dbReference>
<evidence type="ECO:0000313" key="3">
    <source>
        <dbReference type="Proteomes" id="UP000037923"/>
    </source>
</evidence>
<dbReference type="OrthoDB" id="247796at2759"/>
<proteinExistence type="predicted"/>
<dbReference type="VEuPathDB" id="TriTrypDB:LpyrH10_11_0980"/>
<dbReference type="EMBL" id="LGTL01000011">
    <property type="protein sequence ID" value="KPA79120.1"/>
    <property type="molecule type" value="Genomic_DNA"/>
</dbReference>
<dbReference type="GeneID" id="26905923"/>
<dbReference type="Proteomes" id="UP000037923">
    <property type="component" value="Unassembled WGS sequence"/>
</dbReference>
<dbReference type="AlphaFoldDB" id="A0A0M9FZ55"/>
<gene>
    <name evidence="2" type="ORF">ABB37_05633</name>
</gene>
<name>A0A0M9FZ55_LEPPY</name>
<keyword evidence="1" id="KW-0472">Membrane</keyword>
<reference evidence="2 3" key="1">
    <citation type="submission" date="2015-07" db="EMBL/GenBank/DDBJ databases">
        <title>High-quality genome of monoxenous trypanosomatid Leptomonas pyrrhocoris.</title>
        <authorList>
            <person name="Flegontov P."/>
            <person name="Butenko A."/>
            <person name="Firsov S."/>
            <person name="Vlcek C."/>
            <person name="Logacheva M.D."/>
            <person name="Field M."/>
            <person name="Filatov D."/>
            <person name="Flegontova O."/>
            <person name="Gerasimov E."/>
            <person name="Jackson A.P."/>
            <person name="Kelly S."/>
            <person name="Opperdoes F."/>
            <person name="O'Reilly A."/>
            <person name="Votypka J."/>
            <person name="Yurchenko V."/>
            <person name="Lukes J."/>
        </authorList>
    </citation>
    <scope>NUCLEOTIDE SEQUENCE [LARGE SCALE GENOMIC DNA]</scope>
    <source>
        <strain evidence="2">H10</strain>
    </source>
</reference>
<organism evidence="2 3">
    <name type="scientific">Leptomonas pyrrhocoris</name>
    <name type="common">Firebug parasite</name>
    <dbReference type="NCBI Taxonomy" id="157538"/>
    <lineage>
        <taxon>Eukaryota</taxon>
        <taxon>Discoba</taxon>
        <taxon>Euglenozoa</taxon>
        <taxon>Kinetoplastea</taxon>
        <taxon>Metakinetoplastina</taxon>
        <taxon>Trypanosomatida</taxon>
        <taxon>Trypanosomatidae</taxon>
        <taxon>Leishmaniinae</taxon>
        <taxon>Leptomonas</taxon>
    </lineage>
</organism>
<dbReference type="OMA" id="WEINVAM"/>
<evidence type="ECO:0000256" key="1">
    <source>
        <dbReference type="SAM" id="Phobius"/>
    </source>
</evidence>
<accession>A0A0M9FZ55</accession>
<feature type="transmembrane region" description="Helical" evidence="1">
    <location>
        <begin position="41"/>
        <end position="58"/>
    </location>
</feature>